<dbReference type="CDD" id="cd22231">
    <property type="entry name" value="RHH_NikR_HicB-like"/>
    <property type="match status" value="1"/>
</dbReference>
<dbReference type="InterPro" id="IPR038296">
    <property type="entry name" value="ParD_sf"/>
</dbReference>
<dbReference type="PANTHER" id="PTHR36582">
    <property type="entry name" value="ANTITOXIN PARD"/>
    <property type="match status" value="1"/>
</dbReference>
<proteinExistence type="inferred from homology"/>
<dbReference type="AlphaFoldDB" id="A0A2T5BIG4"/>
<dbReference type="InterPro" id="IPR010985">
    <property type="entry name" value="Ribbon_hlx_hlx"/>
</dbReference>
<keyword evidence="4" id="KW-1185">Reference proteome</keyword>
<protein>
    <submittedName>
        <fullName evidence="3">Antitoxin ParD1/3/4</fullName>
    </submittedName>
</protein>
<dbReference type="Pfam" id="PF03693">
    <property type="entry name" value="ParD_antitoxin"/>
    <property type="match status" value="1"/>
</dbReference>
<dbReference type="SUPFAM" id="SSF47598">
    <property type="entry name" value="Ribbon-helix-helix"/>
    <property type="match status" value="1"/>
</dbReference>
<evidence type="ECO:0000256" key="2">
    <source>
        <dbReference type="ARBA" id="ARBA00022649"/>
    </source>
</evidence>
<dbReference type="EMBL" id="PZZZ01000001">
    <property type="protein sequence ID" value="PTM98748.1"/>
    <property type="molecule type" value="Genomic_DNA"/>
</dbReference>
<dbReference type="GO" id="GO:0006355">
    <property type="term" value="P:regulation of DNA-templated transcription"/>
    <property type="evidence" value="ECO:0007669"/>
    <property type="project" value="InterPro"/>
</dbReference>
<dbReference type="RefSeq" id="WP_108001094.1">
    <property type="nucleotide sequence ID" value="NZ_JBHEEX010000006.1"/>
</dbReference>
<dbReference type="NCBIfam" id="TIGR02606">
    <property type="entry name" value="antidote_CC2985"/>
    <property type="match status" value="1"/>
</dbReference>
<dbReference type="PANTHER" id="PTHR36582:SF2">
    <property type="entry name" value="ANTITOXIN PARD"/>
    <property type="match status" value="1"/>
</dbReference>
<keyword evidence="2" id="KW-1277">Toxin-antitoxin system</keyword>
<comment type="caution">
    <text evidence="3">The sequence shown here is derived from an EMBL/GenBank/DDBJ whole genome shotgun (WGS) entry which is preliminary data.</text>
</comment>
<accession>A0A2T5BIG4</accession>
<dbReference type="Gene3D" id="6.10.10.120">
    <property type="entry name" value="Antitoxin ParD1-like"/>
    <property type="match status" value="1"/>
</dbReference>
<reference evidence="3 4" key="1">
    <citation type="submission" date="2018-04" db="EMBL/GenBank/DDBJ databases">
        <title>Genomic Encyclopedia of Type Strains, Phase IV (KMG-IV): sequencing the most valuable type-strain genomes for metagenomic binning, comparative biology and taxonomic classification.</title>
        <authorList>
            <person name="Goeker M."/>
        </authorList>
    </citation>
    <scope>NUCLEOTIDE SEQUENCE [LARGE SCALE GENOMIC DNA]</scope>
    <source>
        <strain evidence="3 4">DSM 7138</strain>
    </source>
</reference>
<evidence type="ECO:0000256" key="1">
    <source>
        <dbReference type="ARBA" id="ARBA00008580"/>
    </source>
</evidence>
<comment type="similarity">
    <text evidence="1">Belongs to the ParD antitoxin family.</text>
</comment>
<dbReference type="InterPro" id="IPR022789">
    <property type="entry name" value="ParD"/>
</dbReference>
<gene>
    <name evidence="3" type="ORF">C7449_101414</name>
</gene>
<dbReference type="OrthoDB" id="9815501at2"/>
<name>A0A2T5BIG4_MYCDI</name>
<organism evidence="3 4">
    <name type="scientific">Mycoplana dimorpha</name>
    <dbReference type="NCBI Taxonomy" id="28320"/>
    <lineage>
        <taxon>Bacteria</taxon>
        <taxon>Pseudomonadati</taxon>
        <taxon>Pseudomonadota</taxon>
        <taxon>Alphaproteobacteria</taxon>
        <taxon>Hyphomicrobiales</taxon>
        <taxon>Rhizobiaceae</taxon>
        <taxon>Mycoplana</taxon>
    </lineage>
</organism>
<dbReference type="Proteomes" id="UP000241247">
    <property type="component" value="Unassembled WGS sequence"/>
</dbReference>
<evidence type="ECO:0000313" key="3">
    <source>
        <dbReference type="EMBL" id="PTM98748.1"/>
    </source>
</evidence>
<sequence>MPTLNVSLTPEFADFIEEAVASGSYVSASEVVRDALRLMRDERESEAVKLAVLRNAVELGLAQSDRGEFSQRSVSEIFASVAAGD</sequence>
<evidence type="ECO:0000313" key="4">
    <source>
        <dbReference type="Proteomes" id="UP000241247"/>
    </source>
</evidence>